<keyword evidence="2" id="KW-1185">Reference proteome</keyword>
<gene>
    <name evidence="1" type="ORF">M378DRAFT_162177</name>
</gene>
<proteinExistence type="predicted"/>
<dbReference type="AlphaFoldDB" id="A0A0C2WU03"/>
<evidence type="ECO:0000313" key="1">
    <source>
        <dbReference type="EMBL" id="KIL65242.1"/>
    </source>
</evidence>
<dbReference type="HOGENOM" id="CLU_3068139_0_0_1"/>
<reference evidence="1 2" key="1">
    <citation type="submission" date="2014-04" db="EMBL/GenBank/DDBJ databases">
        <title>Evolutionary Origins and Diversification of the Mycorrhizal Mutualists.</title>
        <authorList>
            <consortium name="DOE Joint Genome Institute"/>
            <consortium name="Mycorrhizal Genomics Consortium"/>
            <person name="Kohler A."/>
            <person name="Kuo A."/>
            <person name="Nagy L.G."/>
            <person name="Floudas D."/>
            <person name="Copeland A."/>
            <person name="Barry K.W."/>
            <person name="Cichocki N."/>
            <person name="Veneault-Fourrey C."/>
            <person name="LaButti K."/>
            <person name="Lindquist E.A."/>
            <person name="Lipzen A."/>
            <person name="Lundell T."/>
            <person name="Morin E."/>
            <person name="Murat C."/>
            <person name="Riley R."/>
            <person name="Ohm R."/>
            <person name="Sun H."/>
            <person name="Tunlid A."/>
            <person name="Henrissat B."/>
            <person name="Grigoriev I.V."/>
            <person name="Hibbett D.S."/>
            <person name="Martin F."/>
        </authorList>
    </citation>
    <scope>NUCLEOTIDE SEQUENCE [LARGE SCALE GENOMIC DNA]</scope>
    <source>
        <strain evidence="1 2">Koide BX008</strain>
    </source>
</reference>
<organism evidence="1 2">
    <name type="scientific">Amanita muscaria (strain Koide BX008)</name>
    <dbReference type="NCBI Taxonomy" id="946122"/>
    <lineage>
        <taxon>Eukaryota</taxon>
        <taxon>Fungi</taxon>
        <taxon>Dikarya</taxon>
        <taxon>Basidiomycota</taxon>
        <taxon>Agaricomycotina</taxon>
        <taxon>Agaricomycetes</taxon>
        <taxon>Agaricomycetidae</taxon>
        <taxon>Agaricales</taxon>
        <taxon>Pluteineae</taxon>
        <taxon>Amanitaceae</taxon>
        <taxon>Amanita</taxon>
    </lineage>
</organism>
<dbReference type="InParanoid" id="A0A0C2WU03"/>
<dbReference type="EMBL" id="KN818243">
    <property type="protein sequence ID" value="KIL65242.1"/>
    <property type="molecule type" value="Genomic_DNA"/>
</dbReference>
<protein>
    <submittedName>
        <fullName evidence="1">Uncharacterized protein</fullName>
    </submittedName>
</protein>
<sequence>MYEENKKENVTTQALEEGKDKVFLEERTQDKYHFDPHDRDRVQRRLKQRHVQM</sequence>
<dbReference type="Proteomes" id="UP000054549">
    <property type="component" value="Unassembled WGS sequence"/>
</dbReference>
<evidence type="ECO:0000313" key="2">
    <source>
        <dbReference type="Proteomes" id="UP000054549"/>
    </source>
</evidence>
<accession>A0A0C2WU03</accession>
<name>A0A0C2WU03_AMAMK</name>